<gene>
    <name evidence="2" type="ORF">CEW89_03390</name>
</gene>
<dbReference type="OrthoDB" id="6431152at2"/>
<accession>A0A291G8D6</accession>
<dbReference type="EMBL" id="CP022196">
    <property type="protein sequence ID" value="ATG46689.1"/>
    <property type="molecule type" value="Genomic_DNA"/>
</dbReference>
<dbReference type="Pfam" id="PF13503">
    <property type="entry name" value="DUF4123"/>
    <property type="match status" value="1"/>
</dbReference>
<keyword evidence="3" id="KW-1185">Reference proteome</keyword>
<evidence type="ECO:0000313" key="3">
    <source>
        <dbReference type="Proteomes" id="UP000217935"/>
    </source>
</evidence>
<proteinExistence type="predicted"/>
<evidence type="ECO:0000313" key="2">
    <source>
        <dbReference type="EMBL" id="ATG46689.1"/>
    </source>
</evidence>
<name>A0A291G8D6_9RHOB</name>
<feature type="domain" description="DUF4123" evidence="1">
    <location>
        <begin position="148"/>
        <end position="273"/>
    </location>
</feature>
<organism evidence="2 3">
    <name type="scientific">Celeribacter ethanolicus</name>
    <dbReference type="NCBI Taxonomy" id="1758178"/>
    <lineage>
        <taxon>Bacteria</taxon>
        <taxon>Pseudomonadati</taxon>
        <taxon>Pseudomonadota</taxon>
        <taxon>Alphaproteobacteria</taxon>
        <taxon>Rhodobacterales</taxon>
        <taxon>Roseobacteraceae</taxon>
        <taxon>Celeribacter</taxon>
    </lineage>
</organism>
<dbReference type="InterPro" id="IPR025391">
    <property type="entry name" value="DUF4123"/>
</dbReference>
<dbReference type="AlphaFoldDB" id="A0A291G8D6"/>
<dbReference type="Proteomes" id="UP000217935">
    <property type="component" value="Chromosome"/>
</dbReference>
<dbReference type="RefSeq" id="WP_096804909.1">
    <property type="nucleotide sequence ID" value="NZ_CP022196.1"/>
</dbReference>
<dbReference type="KEGG" id="ceh:CEW89_03390"/>
<protein>
    <recommendedName>
        <fullName evidence="1">DUF4123 domain-containing protein</fullName>
    </recommendedName>
</protein>
<reference evidence="2 3" key="1">
    <citation type="submission" date="2017-06" db="EMBL/GenBank/DDBJ databases">
        <title>Celeribacter sp. TSPH2 complete genome sequence.</title>
        <authorList>
            <person name="Woo J.-H."/>
            <person name="Kim H.-S."/>
        </authorList>
    </citation>
    <scope>NUCLEOTIDE SEQUENCE [LARGE SCALE GENOMIC DNA]</scope>
    <source>
        <strain evidence="2 3">TSPH2</strain>
    </source>
</reference>
<sequence length="442" mass="50716">MRTAWIGVCHLRQADGGEYRCQAAVWAHYESFRATLEAHVAPRGYTLIWLEDVLPAAHYISDHTSQHPQVGALVQAVHSGNTVELGPMQSMRPHETIQPESYLTIEDHAFAPLPDQTGIPFWDRDWIAPELKELLFGQPEDGQKLRTYLIVDATLRKNVIGTFDLDDVDVPVQCLFKGTAAEELKESAPYLIDMTLPDDAWDDGGLVPAFHKSFFAKHWGQNTGIFIRTTARMSEVWGHFRKFTLVPRAGQRTPIFVRFWDEQYMRLYFPHIANNRERVERWFMRDGFCVHALLADQDGGKTVREIVLQHTLVYTANTPSKPFEITEYDLAPFSRERERKDLWTLAEALKKGFPKDLKNYSEETILSLIEDPVHRMVGYGFRQQKHLYILAAWSLFFGQSFEHKDPSGRLSDICKSPLSEIDKMSALKARMEHLSAPKRAAS</sequence>
<evidence type="ECO:0000259" key="1">
    <source>
        <dbReference type="Pfam" id="PF13503"/>
    </source>
</evidence>